<dbReference type="Gene3D" id="1.10.630.10">
    <property type="entry name" value="Cytochrome P450"/>
    <property type="match status" value="1"/>
</dbReference>
<evidence type="ECO:0000256" key="6">
    <source>
        <dbReference type="ARBA" id="ARBA00023033"/>
    </source>
</evidence>
<dbReference type="SUPFAM" id="SSF48264">
    <property type="entry name" value="Cytochrome P450"/>
    <property type="match status" value="1"/>
</dbReference>
<dbReference type="Proteomes" id="UP000694941">
    <property type="component" value="Unplaced"/>
</dbReference>
<evidence type="ECO:0000256" key="7">
    <source>
        <dbReference type="ARBA" id="ARBA00043906"/>
    </source>
</evidence>
<accession>A0ABM1SQP5</accession>
<evidence type="ECO:0000256" key="1">
    <source>
        <dbReference type="ARBA" id="ARBA00010617"/>
    </source>
</evidence>
<keyword evidence="2 8" id="KW-0349">Heme</keyword>
<keyword evidence="5 8" id="KW-0408">Iron</keyword>
<dbReference type="PRINTS" id="PR00463">
    <property type="entry name" value="EP450I"/>
</dbReference>
<evidence type="ECO:0000313" key="10">
    <source>
        <dbReference type="RefSeq" id="XP_013778269.1"/>
    </source>
</evidence>
<reference evidence="10 11" key="1">
    <citation type="submission" date="2025-05" db="UniProtKB">
        <authorList>
            <consortium name="RefSeq"/>
        </authorList>
    </citation>
    <scope>IDENTIFICATION</scope>
    <source>
        <tissue evidence="10 11">Muscle</tissue>
    </source>
</reference>
<gene>
    <name evidence="10 11" type="primary">LOC106462852</name>
</gene>
<dbReference type="InterPro" id="IPR050705">
    <property type="entry name" value="Cytochrome_P450_3A"/>
</dbReference>
<sequence>MDKMLFALQDEDWKRVRTILTPTFTSKRMRDMAEQIGKCADVITNSFLKAADEGKPVDCKKYFESLTMDIIAQCAFGIKISSLDDPNNQFVLNGKKFFSGSWRFLLFILFPWVFRTLNIGLIDSQAEQFFKDTTMKLIEERRKSNQQHSKYNDFLQLLVDAQNLETKDGEFLETGSDSKGKSNKLKALSEDEMISQCCMFFVVGFQTTSLTLSFILYNIAVNPECQEKLVQEIKEALQNQNECLHDTVCKMNYFDAVISETLRMYPPAIFSERRATEDYVLDDADIVIPKDMIIHYPIYAIHHDPEWFPNPETFNPDRFLPENKDSILPYTYFPFGAGPRNCIGMRFAQLVLKICLLKILTGVKFSRCKETKVPLGLHNELGLLEPEEVILKLERRET</sequence>
<dbReference type="PRINTS" id="PR00385">
    <property type="entry name" value="P450"/>
</dbReference>
<dbReference type="RefSeq" id="XP_013778269.1">
    <property type="nucleotide sequence ID" value="XM_013922815.2"/>
</dbReference>
<keyword evidence="9" id="KW-1185">Reference proteome</keyword>
<dbReference type="InterPro" id="IPR017972">
    <property type="entry name" value="Cyt_P450_CS"/>
</dbReference>
<evidence type="ECO:0000256" key="3">
    <source>
        <dbReference type="ARBA" id="ARBA00022723"/>
    </source>
</evidence>
<comment type="function">
    <text evidence="7">Cytochromes P450 are a group of heme-thiolate monooxygenases. They oxidize a variety of structurally unrelated compounds, including steroids, fatty acids, and xenobiotics.</text>
</comment>
<protein>
    <submittedName>
        <fullName evidence="10 11">Cytochrome P450 3A19-like</fullName>
    </submittedName>
</protein>
<comment type="similarity">
    <text evidence="1 8">Belongs to the cytochrome P450 family.</text>
</comment>
<evidence type="ECO:0000313" key="11">
    <source>
        <dbReference type="RefSeq" id="XP_022245951.1"/>
    </source>
</evidence>
<dbReference type="PROSITE" id="PS00086">
    <property type="entry name" value="CYTOCHROME_P450"/>
    <property type="match status" value="1"/>
</dbReference>
<dbReference type="InterPro" id="IPR001128">
    <property type="entry name" value="Cyt_P450"/>
</dbReference>
<dbReference type="InterPro" id="IPR036396">
    <property type="entry name" value="Cyt_P450_sf"/>
</dbReference>
<evidence type="ECO:0000313" key="9">
    <source>
        <dbReference type="Proteomes" id="UP000694941"/>
    </source>
</evidence>
<dbReference type="RefSeq" id="XP_022245951.1">
    <property type="nucleotide sequence ID" value="XM_022390243.1"/>
</dbReference>
<dbReference type="GeneID" id="106462852"/>
<dbReference type="InterPro" id="IPR002401">
    <property type="entry name" value="Cyt_P450_E_grp-I"/>
</dbReference>
<dbReference type="PANTHER" id="PTHR24302:SF15">
    <property type="entry name" value="FATTY-ACID PEROXYGENASE"/>
    <property type="match status" value="1"/>
</dbReference>
<evidence type="ECO:0000256" key="5">
    <source>
        <dbReference type="ARBA" id="ARBA00023004"/>
    </source>
</evidence>
<dbReference type="PANTHER" id="PTHR24302">
    <property type="entry name" value="CYTOCHROME P450 FAMILY 3"/>
    <property type="match status" value="1"/>
</dbReference>
<evidence type="ECO:0000256" key="2">
    <source>
        <dbReference type="ARBA" id="ARBA00022617"/>
    </source>
</evidence>
<evidence type="ECO:0000256" key="8">
    <source>
        <dbReference type="RuleBase" id="RU000461"/>
    </source>
</evidence>
<proteinExistence type="inferred from homology"/>
<keyword evidence="3 8" id="KW-0479">Metal-binding</keyword>
<keyword evidence="4 8" id="KW-0560">Oxidoreductase</keyword>
<dbReference type="Pfam" id="PF00067">
    <property type="entry name" value="p450"/>
    <property type="match status" value="1"/>
</dbReference>
<evidence type="ECO:0000256" key="4">
    <source>
        <dbReference type="ARBA" id="ARBA00023002"/>
    </source>
</evidence>
<dbReference type="CDD" id="cd11055">
    <property type="entry name" value="CYP3A-like"/>
    <property type="match status" value="1"/>
</dbReference>
<organism evidence="9 11">
    <name type="scientific">Limulus polyphemus</name>
    <name type="common">Atlantic horseshoe crab</name>
    <dbReference type="NCBI Taxonomy" id="6850"/>
    <lineage>
        <taxon>Eukaryota</taxon>
        <taxon>Metazoa</taxon>
        <taxon>Ecdysozoa</taxon>
        <taxon>Arthropoda</taxon>
        <taxon>Chelicerata</taxon>
        <taxon>Merostomata</taxon>
        <taxon>Xiphosura</taxon>
        <taxon>Limulidae</taxon>
        <taxon>Limulus</taxon>
    </lineage>
</organism>
<name>A0ABM1SQP5_LIMPO</name>
<keyword evidence="6 8" id="KW-0503">Monooxygenase</keyword>